<gene>
    <name evidence="2" type="ORF">HMPREF1071_00667</name>
</gene>
<dbReference type="Proteomes" id="UP000005150">
    <property type="component" value="Unassembled WGS sequence"/>
</dbReference>
<keyword evidence="1" id="KW-0812">Transmembrane</keyword>
<keyword evidence="3" id="KW-1185">Reference proteome</keyword>
<evidence type="ECO:0000256" key="1">
    <source>
        <dbReference type="SAM" id="Phobius"/>
    </source>
</evidence>
<keyword evidence="1" id="KW-0472">Membrane</keyword>
<evidence type="ECO:0000313" key="3">
    <source>
        <dbReference type="Proteomes" id="UP000005150"/>
    </source>
</evidence>
<protein>
    <submittedName>
        <fullName evidence="2">Uncharacterized protein</fullName>
    </submittedName>
</protein>
<sequence>MFLHAENLFFLFSLQLVDISIFYVYAVCYILWISVLFFGEKHLVPRRATSRLS</sequence>
<dbReference type="AlphaFoldDB" id="I8Z416"/>
<evidence type="ECO:0000313" key="2">
    <source>
        <dbReference type="EMBL" id="EIY69647.1"/>
    </source>
</evidence>
<dbReference type="EMBL" id="AGXV01000010">
    <property type="protein sequence ID" value="EIY69647.1"/>
    <property type="molecule type" value="Genomic_DNA"/>
</dbReference>
<feature type="transmembrane region" description="Helical" evidence="1">
    <location>
        <begin position="20"/>
        <end position="39"/>
    </location>
</feature>
<comment type="caution">
    <text evidence="2">The sequence shown here is derived from an EMBL/GenBank/DDBJ whole genome shotgun (WGS) entry which is preliminary data.</text>
</comment>
<dbReference type="HOGENOM" id="CLU_3058706_0_0_10"/>
<accession>I8Z416</accession>
<reference evidence="2 3" key="1">
    <citation type="submission" date="2012-02" db="EMBL/GenBank/DDBJ databases">
        <title>The Genome Sequence of Bacteroides salyersiae CL02T12C01.</title>
        <authorList>
            <consortium name="The Broad Institute Genome Sequencing Platform"/>
            <person name="Earl A."/>
            <person name="Ward D."/>
            <person name="Feldgarden M."/>
            <person name="Gevers D."/>
            <person name="Zitomersky N.L."/>
            <person name="Coyne M.J."/>
            <person name="Comstock L.E."/>
            <person name="Young S.K."/>
            <person name="Zeng Q."/>
            <person name="Gargeya S."/>
            <person name="Fitzgerald M."/>
            <person name="Haas B."/>
            <person name="Abouelleil A."/>
            <person name="Alvarado L."/>
            <person name="Arachchi H.M."/>
            <person name="Berlin A."/>
            <person name="Chapman S.B."/>
            <person name="Gearin G."/>
            <person name="Goldberg J."/>
            <person name="Griggs A."/>
            <person name="Gujja S."/>
            <person name="Hansen M."/>
            <person name="Heiman D."/>
            <person name="Howarth C."/>
            <person name="Larimer J."/>
            <person name="Lui A."/>
            <person name="MacDonald P.J.P."/>
            <person name="McCowen C."/>
            <person name="Montmayeur A."/>
            <person name="Murphy C."/>
            <person name="Neiman D."/>
            <person name="Pearson M."/>
            <person name="Priest M."/>
            <person name="Roberts A."/>
            <person name="Saif S."/>
            <person name="Shea T."/>
            <person name="Sisk P."/>
            <person name="Stolte C."/>
            <person name="Sykes S."/>
            <person name="Wortman J."/>
            <person name="Nusbaum C."/>
            <person name="Birren B."/>
        </authorList>
    </citation>
    <scope>NUCLEOTIDE SEQUENCE [LARGE SCALE GENOMIC DNA]</scope>
    <source>
        <strain evidence="2 3">CL02T12C01</strain>
    </source>
</reference>
<proteinExistence type="predicted"/>
<organism evidence="2 3">
    <name type="scientific">Bacteroides salyersiae CL02T12C01</name>
    <dbReference type="NCBI Taxonomy" id="997887"/>
    <lineage>
        <taxon>Bacteria</taxon>
        <taxon>Pseudomonadati</taxon>
        <taxon>Bacteroidota</taxon>
        <taxon>Bacteroidia</taxon>
        <taxon>Bacteroidales</taxon>
        <taxon>Bacteroidaceae</taxon>
        <taxon>Bacteroides</taxon>
    </lineage>
</organism>
<keyword evidence="1" id="KW-1133">Transmembrane helix</keyword>
<name>I8Z416_9BACE</name>